<proteinExistence type="predicted"/>
<dbReference type="Proteomes" id="UP000827862">
    <property type="component" value="Segment"/>
</dbReference>
<dbReference type="RefSeq" id="YP_010678167.1">
    <property type="nucleotide sequence ID" value="NC_071031.1"/>
</dbReference>
<reference evidence="1" key="1">
    <citation type="submission" date="2024-06" db="EMBL/GenBank/DDBJ databases">
        <authorList>
            <person name="Valenzuela N."/>
            <person name="Pablo J."/>
            <person name="Strother B."/>
            <person name="Cravalho Y."/>
            <person name="Barto Z."/>
            <person name="Kane C."/>
            <person name="Chong R.A."/>
            <person name="Kawasaki K."/>
            <person name="Cruz S."/>
            <person name="Porter M.L."/>
            <person name="Pearce R."/>
            <person name="Hohenstein G."/>
            <person name="Li K."/>
            <person name="Kaniho J."/>
            <person name="Sadones M."/>
            <person name="Hamlin F."/>
            <person name="Daniels M."/>
            <person name="McKee K."/>
            <person name="Furlong K.P."/>
            <person name="Rudner A.D."/>
            <person name="Beyer A.R."/>
            <person name="Edgington N.P."/>
            <person name="Freise A.C."/>
            <person name="Garcia Costas A.M."/>
            <person name="Gibb B.P."/>
            <person name="Klyczek K.K."/>
            <person name="Swerdlow S.J."/>
            <person name="Garlena R.A."/>
            <person name="Russell D.A."/>
            <person name="Jacobs-Sera D."/>
            <person name="Hatfull G.F."/>
        </authorList>
    </citation>
    <scope>NUCLEOTIDE SEQUENCE</scope>
</reference>
<protein>
    <submittedName>
        <fullName evidence="1">RNA binding protein</fullName>
    </submittedName>
</protein>
<accession>A0AA94WVS8</accession>
<name>A0AA94WVS8_9CAUD</name>
<dbReference type="EMBL" id="OK040777">
    <property type="protein sequence ID" value="UDL14656.1"/>
    <property type="molecule type" value="Genomic_DNA"/>
</dbReference>
<keyword evidence="2" id="KW-1185">Reference proteome</keyword>
<gene>
    <name evidence="1" type="primary">50</name>
    <name evidence="1" type="ORF">SEA_KEALII_50</name>
</gene>
<sequence>MRTFTDSPEDPMCEVLSEFVGDLVGITTKTGKRRYGILDTDDGDTYRLGALNYPGAVVLEVHRDDVRSVTVP</sequence>
<organism evidence="1 2">
    <name type="scientific">Arthrobacter phage KeAlii</name>
    <dbReference type="NCBI Taxonomy" id="2885973"/>
    <lineage>
        <taxon>Viruses</taxon>
        <taxon>Duplodnaviria</taxon>
        <taxon>Heunggongvirae</taxon>
        <taxon>Uroviricota</taxon>
        <taxon>Caudoviricetes</taxon>
        <taxon>Casidaviridae</taxon>
        <taxon>Manhattanvirus</taxon>
        <taxon>Manhattanvirus kealii</taxon>
    </lineage>
</organism>
<dbReference type="KEGG" id="vg:77954558"/>
<dbReference type="GeneID" id="77954558"/>
<evidence type="ECO:0000313" key="1">
    <source>
        <dbReference type="EMBL" id="UDL14656.1"/>
    </source>
</evidence>
<evidence type="ECO:0000313" key="2">
    <source>
        <dbReference type="Proteomes" id="UP000827862"/>
    </source>
</evidence>